<accession>A0A182EU09</accession>
<proteinExistence type="predicted"/>
<dbReference type="GO" id="GO:0032040">
    <property type="term" value="C:small-subunit processome"/>
    <property type="evidence" value="ECO:0007669"/>
    <property type="project" value="TreeGrafter"/>
</dbReference>
<feature type="repeat" description="WD" evidence="3">
    <location>
        <begin position="167"/>
        <end position="206"/>
    </location>
</feature>
<feature type="region of interest" description="Disordered" evidence="4">
    <location>
        <begin position="280"/>
        <end position="300"/>
    </location>
</feature>
<sequence>VSHLAINKSGDWIAIACGKGTEGQLVVWEWQSETYVMKQQSHSQSITTVAYSPDGSQIATGAEDGKVKVWSCRSSFCVVTFTEHSSGVSAVCWTSDGKALLSASQDGTVRAHDLVRYRNFRTMVCPDKTQLGCLAIDSAAELVMASSVEMFNIYVWSLENGKLLDILSGHSAPIASISVHGTHLASASWDKTLRIWNIVESSVAESIDLLYEALDVAYSPGGEILAVLCLDSSVSLFETQTSTEIGTIETALDMDINRRNFSEFGNMMLIDASDSEQEADGKKHIKLPGTRHSDLSERSSRPEMRVENINFSPTGRSFAVCSTEGVAVFSLDHRNLFNPFELGISVTPVSVENALKEGEYSAALKMALQLNQAEMIENVLLHTPVAQ</sequence>
<evidence type="ECO:0000313" key="6">
    <source>
        <dbReference type="Proteomes" id="UP000271087"/>
    </source>
</evidence>
<dbReference type="STRING" id="42157.A0A182EU09"/>
<evidence type="ECO:0000313" key="7">
    <source>
        <dbReference type="WBParaSite" id="nOo.2.0.1.t11637-RA"/>
    </source>
</evidence>
<feature type="repeat" description="WD" evidence="3">
    <location>
        <begin position="39"/>
        <end position="80"/>
    </location>
</feature>
<dbReference type="Pfam" id="PF00400">
    <property type="entry name" value="WD40"/>
    <property type="match status" value="3"/>
</dbReference>
<dbReference type="PROSITE" id="PS50082">
    <property type="entry name" value="WD_REPEATS_2"/>
    <property type="match status" value="3"/>
</dbReference>
<feature type="repeat" description="WD" evidence="3">
    <location>
        <begin position="81"/>
        <end position="122"/>
    </location>
</feature>
<feature type="compositionally biased region" description="Basic and acidic residues" evidence="4">
    <location>
        <begin position="291"/>
        <end position="300"/>
    </location>
</feature>
<dbReference type="AlphaFoldDB" id="A0A182EU09"/>
<evidence type="ECO:0000313" key="5">
    <source>
        <dbReference type="EMBL" id="VDM96668.1"/>
    </source>
</evidence>
<dbReference type="GO" id="GO:0034388">
    <property type="term" value="C:Pwp2p-containing subcomplex of 90S preribosome"/>
    <property type="evidence" value="ECO:0007669"/>
    <property type="project" value="TreeGrafter"/>
</dbReference>
<dbReference type="PROSITE" id="PS50294">
    <property type="entry name" value="WD_REPEATS_REGION"/>
    <property type="match status" value="3"/>
</dbReference>
<dbReference type="InterPro" id="IPR020472">
    <property type="entry name" value="WD40_PAC1"/>
</dbReference>
<dbReference type="GO" id="GO:0000028">
    <property type="term" value="P:ribosomal small subunit assembly"/>
    <property type="evidence" value="ECO:0007669"/>
    <property type="project" value="TreeGrafter"/>
</dbReference>
<dbReference type="Gene3D" id="2.130.10.10">
    <property type="entry name" value="YVTN repeat-like/Quinoprotein amine dehydrogenase"/>
    <property type="match status" value="2"/>
</dbReference>
<evidence type="ECO:0000256" key="4">
    <source>
        <dbReference type="SAM" id="MobiDB-lite"/>
    </source>
</evidence>
<evidence type="ECO:0000256" key="2">
    <source>
        <dbReference type="ARBA" id="ARBA00022737"/>
    </source>
</evidence>
<dbReference type="OrthoDB" id="3142434at2759"/>
<dbReference type="InterPro" id="IPR001680">
    <property type="entry name" value="WD40_rpt"/>
</dbReference>
<evidence type="ECO:0000256" key="3">
    <source>
        <dbReference type="PROSITE-ProRule" id="PRU00221"/>
    </source>
</evidence>
<reference evidence="5 6" key="2">
    <citation type="submission" date="2018-08" db="EMBL/GenBank/DDBJ databases">
        <authorList>
            <person name="Laetsch R D."/>
            <person name="Stevens L."/>
            <person name="Kumar S."/>
            <person name="Blaxter L. M."/>
        </authorList>
    </citation>
    <scope>NUCLEOTIDE SEQUENCE [LARGE SCALE GENOMIC DNA]</scope>
</reference>
<dbReference type="PRINTS" id="PR00320">
    <property type="entry name" value="GPROTEINBRPT"/>
</dbReference>
<dbReference type="PROSITE" id="PS00678">
    <property type="entry name" value="WD_REPEATS_1"/>
    <property type="match status" value="1"/>
</dbReference>
<keyword evidence="6" id="KW-1185">Reference proteome</keyword>
<reference evidence="7" key="1">
    <citation type="submission" date="2016-06" db="UniProtKB">
        <authorList>
            <consortium name="WormBaseParasite"/>
        </authorList>
    </citation>
    <scope>IDENTIFICATION</scope>
</reference>
<dbReference type="InterPro" id="IPR015943">
    <property type="entry name" value="WD40/YVTN_repeat-like_dom_sf"/>
</dbReference>
<protein>
    <submittedName>
        <fullName evidence="7">WD_REPEATS_REGION domain-containing protein</fullName>
    </submittedName>
</protein>
<dbReference type="SUPFAM" id="SSF50978">
    <property type="entry name" value="WD40 repeat-like"/>
    <property type="match status" value="1"/>
</dbReference>
<dbReference type="Proteomes" id="UP000271087">
    <property type="component" value="Unassembled WGS sequence"/>
</dbReference>
<dbReference type="GO" id="GO:0000462">
    <property type="term" value="P:maturation of SSU-rRNA from tricistronic rRNA transcript (SSU-rRNA, 5.8S rRNA, LSU-rRNA)"/>
    <property type="evidence" value="ECO:0007669"/>
    <property type="project" value="TreeGrafter"/>
</dbReference>
<evidence type="ECO:0000256" key="1">
    <source>
        <dbReference type="ARBA" id="ARBA00022574"/>
    </source>
</evidence>
<gene>
    <name evidence="5" type="ORF">NOO_LOCUS11637</name>
</gene>
<keyword evidence="1 3" id="KW-0853">WD repeat</keyword>
<dbReference type="PANTHER" id="PTHR19858:SF0">
    <property type="entry name" value="PERIODIC TRYPTOPHAN PROTEIN 2 HOMOLOG"/>
    <property type="match status" value="1"/>
</dbReference>
<name>A0A182EU09_ONCOC</name>
<dbReference type="WBParaSite" id="nOo.2.0.1.t11637-RA">
    <property type="protein sequence ID" value="nOo.2.0.1.t11637-RA"/>
    <property type="gene ID" value="nOo.2.0.1.g11637"/>
</dbReference>
<dbReference type="InterPro" id="IPR027145">
    <property type="entry name" value="PWP2"/>
</dbReference>
<dbReference type="PANTHER" id="PTHR19858">
    <property type="entry name" value="WD40 REPEAT PROTEIN"/>
    <property type="match status" value="1"/>
</dbReference>
<dbReference type="InterPro" id="IPR036322">
    <property type="entry name" value="WD40_repeat_dom_sf"/>
</dbReference>
<dbReference type="InterPro" id="IPR019775">
    <property type="entry name" value="WD40_repeat_CS"/>
</dbReference>
<dbReference type="EMBL" id="UYRW01008447">
    <property type="protein sequence ID" value="VDM96668.1"/>
    <property type="molecule type" value="Genomic_DNA"/>
</dbReference>
<keyword evidence="2" id="KW-0677">Repeat</keyword>
<organism evidence="7">
    <name type="scientific">Onchocerca ochengi</name>
    <name type="common">Filarial nematode worm</name>
    <dbReference type="NCBI Taxonomy" id="42157"/>
    <lineage>
        <taxon>Eukaryota</taxon>
        <taxon>Metazoa</taxon>
        <taxon>Ecdysozoa</taxon>
        <taxon>Nematoda</taxon>
        <taxon>Chromadorea</taxon>
        <taxon>Rhabditida</taxon>
        <taxon>Spirurina</taxon>
        <taxon>Spiruromorpha</taxon>
        <taxon>Filarioidea</taxon>
        <taxon>Onchocercidae</taxon>
        <taxon>Onchocerca</taxon>
    </lineage>
</organism>
<dbReference type="SMART" id="SM00320">
    <property type="entry name" value="WD40"/>
    <property type="match status" value="5"/>
</dbReference>